<comment type="caution">
    <text evidence="1">The sequence shown here is derived from an EMBL/GenBank/DDBJ whole genome shotgun (WGS) entry which is preliminary data.</text>
</comment>
<reference evidence="1 2" key="1">
    <citation type="journal article" date="2022" name="DNA Res.">
        <title>Chromosomal-level genome assembly of the orchid tree Bauhinia variegata (Leguminosae; Cercidoideae) supports the allotetraploid origin hypothesis of Bauhinia.</title>
        <authorList>
            <person name="Zhong Y."/>
            <person name="Chen Y."/>
            <person name="Zheng D."/>
            <person name="Pang J."/>
            <person name="Liu Y."/>
            <person name="Luo S."/>
            <person name="Meng S."/>
            <person name="Qian L."/>
            <person name="Wei D."/>
            <person name="Dai S."/>
            <person name="Zhou R."/>
        </authorList>
    </citation>
    <scope>NUCLEOTIDE SEQUENCE [LARGE SCALE GENOMIC DNA]</scope>
    <source>
        <strain evidence="1">BV-YZ2020</strain>
    </source>
</reference>
<evidence type="ECO:0000313" key="1">
    <source>
        <dbReference type="EMBL" id="KAI4336766.1"/>
    </source>
</evidence>
<keyword evidence="2" id="KW-1185">Reference proteome</keyword>
<proteinExistence type="predicted"/>
<sequence>MHRNPMTRTRSGPFLFSLDNFYSVLSSKTRPIILELETTRRAEVRSNIYSLIVIGELHFLLVIATYSSPQTDCAT</sequence>
<dbReference type="Proteomes" id="UP000828941">
    <property type="component" value="Chromosome 6"/>
</dbReference>
<name>A0ACB9NNQ8_BAUVA</name>
<protein>
    <submittedName>
        <fullName evidence="1">Uncharacterized protein</fullName>
    </submittedName>
</protein>
<dbReference type="EMBL" id="CM039431">
    <property type="protein sequence ID" value="KAI4336766.1"/>
    <property type="molecule type" value="Genomic_DNA"/>
</dbReference>
<evidence type="ECO:0000313" key="2">
    <source>
        <dbReference type="Proteomes" id="UP000828941"/>
    </source>
</evidence>
<gene>
    <name evidence="1" type="ORF">L6164_015251</name>
</gene>
<accession>A0ACB9NNQ8</accession>
<organism evidence="1 2">
    <name type="scientific">Bauhinia variegata</name>
    <name type="common">Purple orchid tree</name>
    <name type="synonym">Phanera variegata</name>
    <dbReference type="NCBI Taxonomy" id="167791"/>
    <lineage>
        <taxon>Eukaryota</taxon>
        <taxon>Viridiplantae</taxon>
        <taxon>Streptophyta</taxon>
        <taxon>Embryophyta</taxon>
        <taxon>Tracheophyta</taxon>
        <taxon>Spermatophyta</taxon>
        <taxon>Magnoliopsida</taxon>
        <taxon>eudicotyledons</taxon>
        <taxon>Gunneridae</taxon>
        <taxon>Pentapetalae</taxon>
        <taxon>rosids</taxon>
        <taxon>fabids</taxon>
        <taxon>Fabales</taxon>
        <taxon>Fabaceae</taxon>
        <taxon>Cercidoideae</taxon>
        <taxon>Cercideae</taxon>
        <taxon>Bauhiniinae</taxon>
        <taxon>Bauhinia</taxon>
    </lineage>
</organism>